<reference evidence="1 2" key="1">
    <citation type="journal article" date="2018" name="Int. J. Syst. Evol. Microbiol.">
        <title>Methylomusa anaerophila gen. nov., sp. nov., an anaerobic methanol-utilizing bacterium isolated from a microbial fuel cell.</title>
        <authorList>
            <person name="Amano N."/>
            <person name="Yamamuro A."/>
            <person name="Miyahara M."/>
            <person name="Kouzuma A."/>
            <person name="Abe T."/>
            <person name="Watanabe K."/>
        </authorList>
    </citation>
    <scope>NUCLEOTIDE SEQUENCE [LARGE SCALE GENOMIC DNA]</scope>
    <source>
        <strain evidence="1 2">MMFC1</strain>
    </source>
</reference>
<accession>A0A348AHY9</accession>
<proteinExistence type="predicted"/>
<sequence>MLVIRHSCLAKMDILRTRNRTLDHHSFCIVNNFSVRRRVAGKLKRREAFSETLRVVFLNLRIYRTLRASSSSLAMRCSVAGWVLNKLTIQLPAPLSGLTINIWDVAGVASGMVLC</sequence>
<dbReference type="Proteomes" id="UP000276437">
    <property type="component" value="Chromosome"/>
</dbReference>
<name>A0A348AHY9_9FIRM</name>
<organism evidence="1 2">
    <name type="scientific">Methylomusa anaerophila</name>
    <dbReference type="NCBI Taxonomy" id="1930071"/>
    <lineage>
        <taxon>Bacteria</taxon>
        <taxon>Bacillati</taxon>
        <taxon>Bacillota</taxon>
        <taxon>Negativicutes</taxon>
        <taxon>Selenomonadales</taxon>
        <taxon>Sporomusaceae</taxon>
        <taxon>Methylomusa</taxon>
    </lineage>
</organism>
<keyword evidence="2" id="KW-1185">Reference proteome</keyword>
<dbReference type="EMBL" id="AP018449">
    <property type="protein sequence ID" value="BBB90687.1"/>
    <property type="molecule type" value="Genomic_DNA"/>
</dbReference>
<dbReference type="KEGG" id="mana:MAMMFC1_01348"/>
<protein>
    <submittedName>
        <fullName evidence="1">Uncharacterized protein</fullName>
    </submittedName>
</protein>
<dbReference type="AlphaFoldDB" id="A0A348AHY9"/>
<evidence type="ECO:0000313" key="1">
    <source>
        <dbReference type="EMBL" id="BBB90687.1"/>
    </source>
</evidence>
<gene>
    <name evidence="1" type="ORF">MAMMFC1_01348</name>
</gene>
<evidence type="ECO:0000313" key="2">
    <source>
        <dbReference type="Proteomes" id="UP000276437"/>
    </source>
</evidence>